<dbReference type="Proteomes" id="UP000887575">
    <property type="component" value="Unassembled WGS sequence"/>
</dbReference>
<organism evidence="2 3">
    <name type="scientific">Mesorhabditis belari</name>
    <dbReference type="NCBI Taxonomy" id="2138241"/>
    <lineage>
        <taxon>Eukaryota</taxon>
        <taxon>Metazoa</taxon>
        <taxon>Ecdysozoa</taxon>
        <taxon>Nematoda</taxon>
        <taxon>Chromadorea</taxon>
        <taxon>Rhabditida</taxon>
        <taxon>Rhabditina</taxon>
        <taxon>Rhabditomorpha</taxon>
        <taxon>Rhabditoidea</taxon>
        <taxon>Rhabditidae</taxon>
        <taxon>Mesorhabditinae</taxon>
        <taxon>Mesorhabditis</taxon>
    </lineage>
</organism>
<accession>A0AAF3EE60</accession>
<dbReference type="WBParaSite" id="MBELARI_LOCUS12255">
    <property type="protein sequence ID" value="MBELARI_LOCUS12255"/>
    <property type="gene ID" value="MBELARI_LOCUS12255"/>
</dbReference>
<feature type="chain" id="PRO_5042294620" evidence="1">
    <location>
        <begin position="21"/>
        <end position="79"/>
    </location>
</feature>
<keyword evidence="2" id="KW-1185">Reference proteome</keyword>
<name>A0AAF3EE60_9BILA</name>
<keyword evidence="1" id="KW-0732">Signal</keyword>
<sequence length="79" mass="9370">MRILSIVLLLLAALFSLSSAYNHHRLDLDEILTELETMAERERLARAIVERRERRSSEKKSYPRNCYFSPIQCLFTRNN</sequence>
<proteinExistence type="predicted"/>
<evidence type="ECO:0000313" key="2">
    <source>
        <dbReference type="Proteomes" id="UP000887575"/>
    </source>
</evidence>
<evidence type="ECO:0000256" key="1">
    <source>
        <dbReference type="SAM" id="SignalP"/>
    </source>
</evidence>
<protein>
    <submittedName>
        <fullName evidence="3">Uncharacterized protein</fullName>
    </submittedName>
</protein>
<reference evidence="3" key="1">
    <citation type="submission" date="2024-02" db="UniProtKB">
        <authorList>
            <consortium name="WormBaseParasite"/>
        </authorList>
    </citation>
    <scope>IDENTIFICATION</scope>
</reference>
<dbReference type="AlphaFoldDB" id="A0AAF3EE60"/>
<evidence type="ECO:0000313" key="3">
    <source>
        <dbReference type="WBParaSite" id="MBELARI_LOCUS12255"/>
    </source>
</evidence>
<feature type="signal peptide" evidence="1">
    <location>
        <begin position="1"/>
        <end position="20"/>
    </location>
</feature>